<dbReference type="AlphaFoldDB" id="A0AAN6GWC7"/>
<evidence type="ECO:0000313" key="2">
    <source>
        <dbReference type="Proteomes" id="UP001175353"/>
    </source>
</evidence>
<feature type="non-terminal residue" evidence="1">
    <location>
        <position position="1"/>
    </location>
</feature>
<proteinExistence type="predicted"/>
<evidence type="ECO:0000313" key="1">
    <source>
        <dbReference type="EMBL" id="KAK0948743.1"/>
    </source>
</evidence>
<organism evidence="1 2">
    <name type="scientific">Friedmanniomyces endolithicus</name>
    <dbReference type="NCBI Taxonomy" id="329885"/>
    <lineage>
        <taxon>Eukaryota</taxon>
        <taxon>Fungi</taxon>
        <taxon>Dikarya</taxon>
        <taxon>Ascomycota</taxon>
        <taxon>Pezizomycotina</taxon>
        <taxon>Dothideomycetes</taxon>
        <taxon>Dothideomycetidae</taxon>
        <taxon>Mycosphaerellales</taxon>
        <taxon>Teratosphaeriaceae</taxon>
        <taxon>Friedmanniomyces</taxon>
    </lineage>
</organism>
<dbReference type="Proteomes" id="UP001175353">
    <property type="component" value="Unassembled WGS sequence"/>
</dbReference>
<keyword evidence="2" id="KW-1185">Reference proteome</keyword>
<reference evidence="1" key="1">
    <citation type="submission" date="2023-06" db="EMBL/GenBank/DDBJ databases">
        <title>Black Yeasts Isolated from many extreme environments.</title>
        <authorList>
            <person name="Coleine C."/>
            <person name="Stajich J.E."/>
            <person name="Selbmann L."/>
        </authorList>
    </citation>
    <scope>NUCLEOTIDE SEQUENCE</scope>
    <source>
        <strain evidence="1">CCFEE 5200</strain>
    </source>
</reference>
<sequence>HPSGSSLKTKSLHSVDLFARRHAFWSAAHLRHLLDGSERTSPRLGASTALVNAGLGEWIEDIGGPLTACRYIETAKRYLADLEHVFSREASFECRVDTIWSDAADELATTGHALSRMLQHGTGLESLR</sequence>
<comment type="caution">
    <text evidence="1">The sequence shown here is derived from an EMBL/GenBank/DDBJ whole genome shotgun (WGS) entry which is preliminary data.</text>
</comment>
<gene>
    <name evidence="1" type="ORF">LTR91_027003</name>
</gene>
<accession>A0AAN6GWC7</accession>
<name>A0AAN6GWC7_9PEZI</name>
<dbReference type="EMBL" id="JAUJLE010001839">
    <property type="protein sequence ID" value="KAK0948743.1"/>
    <property type="molecule type" value="Genomic_DNA"/>
</dbReference>
<protein>
    <submittedName>
        <fullName evidence="1">Uncharacterized protein</fullName>
    </submittedName>
</protein>